<feature type="compositionally biased region" description="Basic and acidic residues" evidence="1">
    <location>
        <begin position="83"/>
        <end position="99"/>
    </location>
</feature>
<feature type="region of interest" description="Disordered" evidence="1">
    <location>
        <begin position="83"/>
        <end position="114"/>
    </location>
</feature>
<keyword evidence="2" id="KW-1133">Transmembrane helix</keyword>
<keyword evidence="2" id="KW-0472">Membrane</keyword>
<feature type="transmembrane region" description="Helical" evidence="2">
    <location>
        <begin position="123"/>
        <end position="140"/>
    </location>
</feature>
<evidence type="ECO:0000256" key="2">
    <source>
        <dbReference type="SAM" id="Phobius"/>
    </source>
</evidence>
<dbReference type="EMBL" id="KF121502">
    <property type="protein sequence ID" value="AIA88789.1"/>
    <property type="molecule type" value="Genomic_DNA"/>
</dbReference>
<reference evidence="3" key="1">
    <citation type="journal article" date="2013" name="Environ. Microbiol.">
        <title>Seasonally variable intestinal metagenomes of the red palm weevil (Rhynchophorus ferrugineus).</title>
        <authorList>
            <person name="Jia S."/>
            <person name="Zhang X."/>
            <person name="Zhang G."/>
            <person name="Yin A."/>
            <person name="Zhang S."/>
            <person name="Li F."/>
            <person name="Wang L."/>
            <person name="Zhao D."/>
            <person name="Yun Q."/>
            <person name="Tala"/>
            <person name="Wang J."/>
            <person name="Sun G."/>
            <person name="Baabdullah M."/>
            <person name="Yu X."/>
            <person name="Hu S."/>
            <person name="Al-Mssallem I.S."/>
            <person name="Yu J."/>
        </authorList>
    </citation>
    <scope>NUCLEOTIDE SEQUENCE</scope>
</reference>
<protein>
    <submittedName>
        <fullName evidence="3">CAZy families CBM57 protein</fullName>
    </submittedName>
</protein>
<name>A0A060C0P9_9BACT</name>
<accession>A0A060C0P9</accession>
<proteinExistence type="predicted"/>
<organism evidence="3">
    <name type="scientific">uncultured Acidobacteriota bacterium</name>
    <dbReference type="NCBI Taxonomy" id="171953"/>
    <lineage>
        <taxon>Bacteria</taxon>
        <taxon>Pseudomonadati</taxon>
        <taxon>Acidobacteriota</taxon>
        <taxon>environmental samples</taxon>
    </lineage>
</organism>
<feature type="non-terminal residue" evidence="3">
    <location>
        <position position="1"/>
    </location>
</feature>
<dbReference type="AlphaFoldDB" id="A0A060C0P9"/>
<sequence>SGRLKAYTVALEVFERPPSFDPTVDPLVRIEAARLRDKLREYYQSDGLDDPIRIELPKGTYAPLIERRNLDNANRTTIHLADADRKPPIETADNPRDGVTHQSAETAALTSAPLEGKPDRRNLIRWAIIGATIALIIAAGI</sequence>
<keyword evidence="2" id="KW-0812">Transmembrane</keyword>
<evidence type="ECO:0000256" key="1">
    <source>
        <dbReference type="SAM" id="MobiDB-lite"/>
    </source>
</evidence>
<feature type="compositionally biased region" description="Polar residues" evidence="1">
    <location>
        <begin position="100"/>
        <end position="109"/>
    </location>
</feature>
<evidence type="ECO:0000313" key="3">
    <source>
        <dbReference type="EMBL" id="AIA88789.1"/>
    </source>
</evidence>